<dbReference type="Pfam" id="PF14534">
    <property type="entry name" value="DUF4440"/>
    <property type="match status" value="1"/>
</dbReference>
<dbReference type="Gene3D" id="3.10.450.50">
    <property type="match status" value="1"/>
</dbReference>
<dbReference type="EMBL" id="WIVE01000005">
    <property type="protein sequence ID" value="MQX35507.1"/>
    <property type="molecule type" value="Genomic_DNA"/>
</dbReference>
<evidence type="ECO:0000256" key="1">
    <source>
        <dbReference type="SAM" id="SignalP"/>
    </source>
</evidence>
<dbReference type="InterPro" id="IPR027843">
    <property type="entry name" value="DUF4440"/>
</dbReference>
<dbReference type="InterPro" id="IPR032710">
    <property type="entry name" value="NTF2-like_dom_sf"/>
</dbReference>
<feature type="domain" description="DUF4440" evidence="2">
    <location>
        <begin position="27"/>
        <end position="132"/>
    </location>
</feature>
<evidence type="ECO:0000313" key="4">
    <source>
        <dbReference type="Proteomes" id="UP000434582"/>
    </source>
</evidence>
<accession>A0A7X1ZDQ3</accession>
<keyword evidence="4" id="KW-1185">Reference proteome</keyword>
<protein>
    <submittedName>
        <fullName evidence="3">SgcJ/EcaC family oxidoreductase</fullName>
    </submittedName>
</protein>
<feature type="chain" id="PRO_5031491576" evidence="1">
    <location>
        <begin position="23"/>
        <end position="143"/>
    </location>
</feature>
<keyword evidence="1" id="KW-0732">Signal</keyword>
<dbReference type="OrthoDB" id="7630482at2"/>
<dbReference type="Proteomes" id="UP000434582">
    <property type="component" value="Unassembled WGS sequence"/>
</dbReference>
<proteinExistence type="predicted"/>
<gene>
    <name evidence="3" type="ORF">GHC57_03145</name>
</gene>
<comment type="caution">
    <text evidence="3">The sequence shown here is derived from an EMBL/GenBank/DDBJ whole genome shotgun (WGS) entry which is preliminary data.</text>
</comment>
<dbReference type="NCBIfam" id="TIGR02246">
    <property type="entry name" value="SgcJ/EcaC family oxidoreductase"/>
    <property type="match status" value="1"/>
</dbReference>
<feature type="signal peptide" evidence="1">
    <location>
        <begin position="1"/>
        <end position="22"/>
    </location>
</feature>
<dbReference type="InterPro" id="IPR011944">
    <property type="entry name" value="Steroid_delta5-4_isomerase"/>
</dbReference>
<dbReference type="AlphaFoldDB" id="A0A7X1ZDQ3"/>
<reference evidence="3 4" key="1">
    <citation type="submission" date="2019-10" db="EMBL/GenBank/DDBJ databases">
        <title>Draft whole-genome sequence of the purple nonsulfur photosynthetic bacterium Roseospira navarrensis DSM 15114.</title>
        <authorList>
            <person name="Kyndt J.A."/>
            <person name="Meyer T.E."/>
        </authorList>
    </citation>
    <scope>NUCLEOTIDE SEQUENCE [LARGE SCALE GENOMIC DNA]</scope>
    <source>
        <strain evidence="3 4">DSM 15114</strain>
    </source>
</reference>
<dbReference type="RefSeq" id="WP_153341078.1">
    <property type="nucleotide sequence ID" value="NZ_WIVE01000005.1"/>
</dbReference>
<sequence length="143" mass="15610">MAPLRFTAWIAVLLLVSWPAAAQDNPILQQMERLAAAYNAADAAALATVYTEDGVLLPPRAQPIQGREAIAAHYDVAFRAGASNLRFNILEIRQLGPAAAMEIGETLVDIGAQTINGRYMHVWVQVDGSWLLLRDMYHVIGAQ</sequence>
<dbReference type="SUPFAM" id="SSF54427">
    <property type="entry name" value="NTF2-like"/>
    <property type="match status" value="1"/>
</dbReference>
<evidence type="ECO:0000259" key="2">
    <source>
        <dbReference type="Pfam" id="PF14534"/>
    </source>
</evidence>
<organism evidence="3 4">
    <name type="scientific">Roseospira navarrensis</name>
    <dbReference type="NCBI Taxonomy" id="140058"/>
    <lineage>
        <taxon>Bacteria</taxon>
        <taxon>Pseudomonadati</taxon>
        <taxon>Pseudomonadota</taxon>
        <taxon>Alphaproteobacteria</taxon>
        <taxon>Rhodospirillales</taxon>
        <taxon>Rhodospirillaceae</taxon>
        <taxon>Roseospira</taxon>
    </lineage>
</organism>
<name>A0A7X1ZDQ3_9PROT</name>
<evidence type="ECO:0000313" key="3">
    <source>
        <dbReference type="EMBL" id="MQX35507.1"/>
    </source>
</evidence>